<dbReference type="InterPro" id="IPR005821">
    <property type="entry name" value="Ion_trans_dom"/>
</dbReference>
<evidence type="ECO:0000256" key="7">
    <source>
        <dbReference type="SAM" id="Phobius"/>
    </source>
</evidence>
<dbReference type="OrthoDB" id="431720at2759"/>
<dbReference type="EMBL" id="CAJNJA010007182">
    <property type="protein sequence ID" value="CAE7221305.1"/>
    <property type="molecule type" value="Genomic_DNA"/>
</dbReference>
<dbReference type="Proteomes" id="UP000601435">
    <property type="component" value="Unassembled WGS sequence"/>
</dbReference>
<dbReference type="AlphaFoldDB" id="A0A812K5T8"/>
<sequence>MPRLWLLISDYADGLRRDDVASLINKLELRLDAPSVFKADSLLLAKLPQKPTGQPRPTKPMPADGDLCDIFLEDVDRVEGDSQDRQNVLEVPDLEFAPEDTATGGPAVQNGISFKKLRISTVQNFKTAPGPLRKVINEILEDAMEAAEEKRENQKKKAKRPWPCEVAERLLASKWFEIVTGIIIFVNMLTIGIEAQLSLSRTGVPEWVETMEKAFLFIYTLELLARVMAGGFRAFWNAWFLLDFFLVAVGVLAIMLRWLGPDSPLSIDGFEKILVFRALRLLRLVRALRMFEHFKVVWHLVYALLSAGRTVLSATALIAFTLYIFACVAVEIITKDVVILENDETYEIVQTYFSSLPRASLTLLQFVTLDSIAAVYSPLIMARPYLGAYFASILIFVSIGLMNLITAVIIEGAMESSKEKREEERMEMKEKIRQSLPGLLDMFFSLDTERTGRIHRDQLQNNALQHLPQALLDNLPIDDVVDLFDILDVDENNYLTQAEFVEGLLNMALLDTPLWNVQALKLLSKIAHVTSQIHEDSLRLSEERLRFGDGVHSSHL</sequence>
<feature type="coiled-coil region" evidence="6">
    <location>
        <begin position="133"/>
        <end position="160"/>
    </location>
</feature>
<dbReference type="Gene3D" id="1.10.287.70">
    <property type="match status" value="1"/>
</dbReference>
<dbReference type="InterPro" id="IPR018247">
    <property type="entry name" value="EF_Hand_1_Ca_BS"/>
</dbReference>
<evidence type="ECO:0000256" key="5">
    <source>
        <dbReference type="ARBA" id="ARBA00023136"/>
    </source>
</evidence>
<feature type="domain" description="EF-hand" evidence="8">
    <location>
        <begin position="475"/>
        <end position="510"/>
    </location>
</feature>
<dbReference type="SUPFAM" id="SSF47473">
    <property type="entry name" value="EF-hand"/>
    <property type="match status" value="1"/>
</dbReference>
<dbReference type="Pfam" id="PF00520">
    <property type="entry name" value="Ion_trans"/>
    <property type="match status" value="1"/>
</dbReference>
<dbReference type="InterPro" id="IPR011992">
    <property type="entry name" value="EF-hand-dom_pair"/>
</dbReference>
<evidence type="ECO:0000259" key="8">
    <source>
        <dbReference type="PROSITE" id="PS50222"/>
    </source>
</evidence>
<dbReference type="Gene3D" id="1.10.238.10">
    <property type="entry name" value="EF-hand"/>
    <property type="match status" value="1"/>
</dbReference>
<dbReference type="PANTHER" id="PTHR46726:SF1">
    <property type="entry name" value="TWO-PORE CALCIUM CHANNEL 3"/>
    <property type="match status" value="1"/>
</dbReference>
<comment type="caution">
    <text evidence="9">The sequence shown here is derived from an EMBL/GenBank/DDBJ whole genome shotgun (WGS) entry which is preliminary data.</text>
</comment>
<dbReference type="GO" id="GO:0005509">
    <property type="term" value="F:calcium ion binding"/>
    <property type="evidence" value="ECO:0007669"/>
    <property type="project" value="InterPro"/>
</dbReference>
<organism evidence="9 10">
    <name type="scientific">Symbiodinium necroappetens</name>
    <dbReference type="NCBI Taxonomy" id="1628268"/>
    <lineage>
        <taxon>Eukaryota</taxon>
        <taxon>Sar</taxon>
        <taxon>Alveolata</taxon>
        <taxon>Dinophyceae</taxon>
        <taxon>Suessiales</taxon>
        <taxon>Symbiodiniaceae</taxon>
        <taxon>Symbiodinium</taxon>
    </lineage>
</organism>
<dbReference type="InterPro" id="IPR002048">
    <property type="entry name" value="EF_hand_dom"/>
</dbReference>
<gene>
    <name evidence="9" type="primary">Scn11a</name>
    <name evidence="9" type="ORF">SNEC2469_LOCUS2841</name>
</gene>
<dbReference type="PROSITE" id="PS50222">
    <property type="entry name" value="EF_HAND_2"/>
    <property type="match status" value="1"/>
</dbReference>
<dbReference type="SUPFAM" id="SSF81324">
    <property type="entry name" value="Voltage-gated potassium channels"/>
    <property type="match status" value="1"/>
</dbReference>
<dbReference type="GO" id="GO:0005216">
    <property type="term" value="F:monoatomic ion channel activity"/>
    <property type="evidence" value="ECO:0007669"/>
    <property type="project" value="InterPro"/>
</dbReference>
<dbReference type="GO" id="GO:0016020">
    <property type="term" value="C:membrane"/>
    <property type="evidence" value="ECO:0007669"/>
    <property type="project" value="UniProtKB-SubCell"/>
</dbReference>
<proteinExistence type="predicted"/>
<evidence type="ECO:0000256" key="3">
    <source>
        <dbReference type="ARBA" id="ARBA00022837"/>
    </source>
</evidence>
<reference evidence="9" key="1">
    <citation type="submission" date="2021-02" db="EMBL/GenBank/DDBJ databases">
        <authorList>
            <person name="Dougan E. K."/>
            <person name="Rhodes N."/>
            <person name="Thang M."/>
            <person name="Chan C."/>
        </authorList>
    </citation>
    <scope>NUCLEOTIDE SEQUENCE</scope>
</reference>
<dbReference type="PANTHER" id="PTHR46726">
    <property type="entry name" value="TWO PORE CHANNEL 3"/>
    <property type="match status" value="1"/>
</dbReference>
<evidence type="ECO:0000313" key="10">
    <source>
        <dbReference type="Proteomes" id="UP000601435"/>
    </source>
</evidence>
<evidence type="ECO:0000313" key="9">
    <source>
        <dbReference type="EMBL" id="CAE7221305.1"/>
    </source>
</evidence>
<comment type="subcellular location">
    <subcellularLocation>
        <location evidence="1">Membrane</location>
        <topology evidence="1">Multi-pass membrane protein</topology>
    </subcellularLocation>
</comment>
<dbReference type="PROSITE" id="PS00018">
    <property type="entry name" value="EF_HAND_1"/>
    <property type="match status" value="1"/>
</dbReference>
<evidence type="ECO:0000256" key="2">
    <source>
        <dbReference type="ARBA" id="ARBA00022692"/>
    </source>
</evidence>
<feature type="transmembrane region" description="Helical" evidence="7">
    <location>
        <begin position="388"/>
        <end position="410"/>
    </location>
</feature>
<feature type="transmembrane region" description="Helical" evidence="7">
    <location>
        <begin position="238"/>
        <end position="260"/>
    </location>
</feature>
<evidence type="ECO:0000256" key="6">
    <source>
        <dbReference type="SAM" id="Coils"/>
    </source>
</evidence>
<keyword evidence="5 7" id="KW-0472">Membrane</keyword>
<evidence type="ECO:0000256" key="1">
    <source>
        <dbReference type="ARBA" id="ARBA00004141"/>
    </source>
</evidence>
<accession>A0A812K5T8</accession>
<feature type="transmembrane region" description="Helical" evidence="7">
    <location>
        <begin position="311"/>
        <end position="333"/>
    </location>
</feature>
<protein>
    <submittedName>
        <fullName evidence="9">Scn11a protein</fullName>
    </submittedName>
</protein>
<name>A0A812K5T8_9DINO</name>
<keyword evidence="6" id="KW-0175">Coiled coil</keyword>
<keyword evidence="10" id="KW-1185">Reference proteome</keyword>
<keyword evidence="4 7" id="KW-1133">Transmembrane helix</keyword>
<dbReference type="InterPro" id="IPR027359">
    <property type="entry name" value="Volt_channel_dom_sf"/>
</dbReference>
<dbReference type="Gene3D" id="1.20.120.350">
    <property type="entry name" value="Voltage-gated potassium channels. Chain C"/>
    <property type="match status" value="1"/>
</dbReference>
<keyword evidence="2 7" id="KW-0812">Transmembrane</keyword>
<feature type="transmembrane region" description="Helical" evidence="7">
    <location>
        <begin position="175"/>
        <end position="193"/>
    </location>
</feature>
<evidence type="ECO:0000256" key="4">
    <source>
        <dbReference type="ARBA" id="ARBA00022989"/>
    </source>
</evidence>
<keyword evidence="3" id="KW-0106">Calcium</keyword>